<dbReference type="InParanoid" id="K1VP95"/>
<protein>
    <submittedName>
        <fullName evidence="2">Uncharacterized protein</fullName>
    </submittedName>
</protein>
<dbReference type="Proteomes" id="UP000006757">
    <property type="component" value="Unassembled WGS sequence"/>
</dbReference>
<dbReference type="AlphaFoldDB" id="K1VP95"/>
<sequence>MEKYPMATEIDWVPGSRLFPWDSPIVHDNLSFELLPEHSYDEVPDIKAYLALLGSPKPSKLDEPAIPWFWRPPGTTFPLSQQEVGLKERCDAAVRRGVQQLLRRRERDNGYARSYSLWYPYSWIPSSLWAAVRPGYEGDFRSECLAEGDSDEGTGLSLSADMLRASSRRRRSARSG</sequence>
<proteinExistence type="predicted"/>
<evidence type="ECO:0000313" key="2">
    <source>
        <dbReference type="EMBL" id="EKD01287.1"/>
    </source>
</evidence>
<evidence type="ECO:0000313" key="3">
    <source>
        <dbReference type="Proteomes" id="UP000006757"/>
    </source>
</evidence>
<dbReference type="HOGENOM" id="CLU_1564000_0_0_1"/>
<name>K1VP95_TRIAC</name>
<feature type="compositionally biased region" description="Low complexity" evidence="1">
    <location>
        <begin position="156"/>
        <end position="165"/>
    </location>
</feature>
<reference evidence="2 3" key="1">
    <citation type="journal article" date="2012" name="Eukaryot. Cell">
        <title>Genome sequence of the Trichosporon asahii environmental strain CBS 8904.</title>
        <authorList>
            <person name="Yang R.Y."/>
            <person name="Li H.T."/>
            <person name="Zhu H."/>
            <person name="Zhou G.P."/>
            <person name="Wang M."/>
            <person name="Wang L."/>
        </authorList>
    </citation>
    <scope>NUCLEOTIDE SEQUENCE [LARGE SCALE GENOMIC DNA]</scope>
    <source>
        <strain evidence="2 3">CBS 8904</strain>
    </source>
</reference>
<keyword evidence="3" id="KW-1185">Reference proteome</keyword>
<gene>
    <name evidence="2" type="ORF">A1Q2_04444</name>
</gene>
<evidence type="ECO:0000256" key="1">
    <source>
        <dbReference type="SAM" id="MobiDB-lite"/>
    </source>
</evidence>
<feature type="compositionally biased region" description="Basic residues" evidence="1">
    <location>
        <begin position="166"/>
        <end position="176"/>
    </location>
</feature>
<accession>K1VP95</accession>
<organism evidence="2 3">
    <name type="scientific">Trichosporon asahii var. asahii (strain CBS 8904)</name>
    <name type="common">Yeast</name>
    <dbReference type="NCBI Taxonomy" id="1220162"/>
    <lineage>
        <taxon>Eukaryota</taxon>
        <taxon>Fungi</taxon>
        <taxon>Dikarya</taxon>
        <taxon>Basidiomycota</taxon>
        <taxon>Agaricomycotina</taxon>
        <taxon>Tremellomycetes</taxon>
        <taxon>Trichosporonales</taxon>
        <taxon>Trichosporonaceae</taxon>
        <taxon>Trichosporon</taxon>
    </lineage>
</organism>
<feature type="region of interest" description="Disordered" evidence="1">
    <location>
        <begin position="147"/>
        <end position="176"/>
    </location>
</feature>
<comment type="caution">
    <text evidence="2">The sequence shown here is derived from an EMBL/GenBank/DDBJ whole genome shotgun (WGS) entry which is preliminary data.</text>
</comment>
<dbReference type="EMBL" id="AMBO01000322">
    <property type="protein sequence ID" value="EKD01287.1"/>
    <property type="molecule type" value="Genomic_DNA"/>
</dbReference>